<comment type="caution">
    <text evidence="8">The sequence shown here is derived from an EMBL/GenBank/DDBJ whole genome shotgun (WGS) entry which is preliminary data.</text>
</comment>
<dbReference type="Pfam" id="PF13561">
    <property type="entry name" value="adh_short_C2"/>
    <property type="match status" value="1"/>
</dbReference>
<comment type="similarity">
    <text evidence="2">Belongs to the short-chain dehydrogenases/reductases (SDR) family. FabI subfamily.</text>
</comment>
<dbReference type="AlphaFoldDB" id="A0A8J5C4S4"/>
<keyword evidence="4" id="KW-0276">Fatty acid metabolism</keyword>
<dbReference type="EMBL" id="JACMSC010000020">
    <property type="protein sequence ID" value="KAG6472425.1"/>
    <property type="molecule type" value="Genomic_DNA"/>
</dbReference>
<sequence>MILSFPPCSAARCLPSPTPFFPSAQTGFFPLRSNQDELKGKRAFIAGVVDDNGYGWAITKALVAAGEEILVDCIYILPNGSLMNIVKVYPLDAVCDTPDDVPEDVKTNKRYAGSSNWTVKEMAEAVAKDFGRIDILVHSLANGPEVTKPLLETSRRGYLATISASSYSFVSLLRHFLPIMNPGFFRFHENKTITCSICVYIST</sequence>
<reference evidence="8 9" key="1">
    <citation type="submission" date="2020-08" db="EMBL/GenBank/DDBJ databases">
        <title>Plant Genome Project.</title>
        <authorList>
            <person name="Zhang R.-G."/>
        </authorList>
    </citation>
    <scope>NUCLEOTIDE SEQUENCE [LARGE SCALE GENOMIC DNA]</scope>
    <source>
        <tissue evidence="8">Rhizome</tissue>
    </source>
</reference>
<evidence type="ECO:0000256" key="2">
    <source>
        <dbReference type="ARBA" id="ARBA00009233"/>
    </source>
</evidence>
<dbReference type="Gene3D" id="3.40.50.720">
    <property type="entry name" value="NAD(P)-binding Rossmann-like Domain"/>
    <property type="match status" value="1"/>
</dbReference>
<evidence type="ECO:0000256" key="5">
    <source>
        <dbReference type="ARBA" id="ARBA00023002"/>
    </source>
</evidence>
<dbReference type="GO" id="GO:0006633">
    <property type="term" value="P:fatty acid biosynthetic process"/>
    <property type="evidence" value="ECO:0007669"/>
    <property type="project" value="UniProtKB-KW"/>
</dbReference>
<evidence type="ECO:0000256" key="3">
    <source>
        <dbReference type="ARBA" id="ARBA00022516"/>
    </source>
</evidence>
<comment type="pathway">
    <text evidence="1">Lipid metabolism.</text>
</comment>
<dbReference type="InterPro" id="IPR036291">
    <property type="entry name" value="NAD(P)-bd_dom_sf"/>
</dbReference>
<keyword evidence="3" id="KW-0444">Lipid biosynthesis</keyword>
<dbReference type="Proteomes" id="UP000734854">
    <property type="component" value="Unassembled WGS sequence"/>
</dbReference>
<dbReference type="SUPFAM" id="SSF51735">
    <property type="entry name" value="NAD(P)-binding Rossmann-fold domains"/>
    <property type="match status" value="1"/>
</dbReference>
<evidence type="ECO:0000256" key="7">
    <source>
        <dbReference type="ARBA" id="ARBA00023160"/>
    </source>
</evidence>
<dbReference type="InterPro" id="IPR002347">
    <property type="entry name" value="SDR_fam"/>
</dbReference>
<name>A0A8J5C4S4_ZINOF</name>
<evidence type="ECO:0008006" key="10">
    <source>
        <dbReference type="Google" id="ProtNLM"/>
    </source>
</evidence>
<dbReference type="GO" id="GO:0004318">
    <property type="term" value="F:enoyl-[acyl-carrier-protein] reductase (NADH) activity"/>
    <property type="evidence" value="ECO:0007669"/>
    <property type="project" value="InterPro"/>
</dbReference>
<evidence type="ECO:0000256" key="1">
    <source>
        <dbReference type="ARBA" id="ARBA00005189"/>
    </source>
</evidence>
<evidence type="ECO:0000313" key="8">
    <source>
        <dbReference type="EMBL" id="KAG6472425.1"/>
    </source>
</evidence>
<accession>A0A8J5C4S4</accession>
<dbReference type="PANTHER" id="PTHR43159:SF2">
    <property type="entry name" value="ENOYL-[ACYL-CARRIER-PROTEIN] REDUCTASE [NADH], CHLOROPLASTIC"/>
    <property type="match status" value="1"/>
</dbReference>
<evidence type="ECO:0000313" key="9">
    <source>
        <dbReference type="Proteomes" id="UP000734854"/>
    </source>
</evidence>
<dbReference type="PANTHER" id="PTHR43159">
    <property type="entry name" value="ENOYL-[ACYL-CARRIER-PROTEIN] REDUCTASE"/>
    <property type="match status" value="1"/>
</dbReference>
<keyword evidence="7" id="KW-0275">Fatty acid biosynthesis</keyword>
<dbReference type="InterPro" id="IPR014358">
    <property type="entry name" value="Enoyl-ACP_Rdtase_NADH"/>
</dbReference>
<evidence type="ECO:0000256" key="4">
    <source>
        <dbReference type="ARBA" id="ARBA00022832"/>
    </source>
</evidence>
<organism evidence="8 9">
    <name type="scientific">Zingiber officinale</name>
    <name type="common">Ginger</name>
    <name type="synonym">Amomum zingiber</name>
    <dbReference type="NCBI Taxonomy" id="94328"/>
    <lineage>
        <taxon>Eukaryota</taxon>
        <taxon>Viridiplantae</taxon>
        <taxon>Streptophyta</taxon>
        <taxon>Embryophyta</taxon>
        <taxon>Tracheophyta</taxon>
        <taxon>Spermatophyta</taxon>
        <taxon>Magnoliopsida</taxon>
        <taxon>Liliopsida</taxon>
        <taxon>Zingiberales</taxon>
        <taxon>Zingiberaceae</taxon>
        <taxon>Zingiber</taxon>
    </lineage>
</organism>
<keyword evidence="6" id="KW-0443">Lipid metabolism</keyword>
<keyword evidence="9" id="KW-1185">Reference proteome</keyword>
<gene>
    <name evidence="8" type="ORF">ZIOFF_069887</name>
</gene>
<protein>
    <recommendedName>
        <fullName evidence="10">Enoyl-ACP reductase</fullName>
    </recommendedName>
</protein>
<keyword evidence="5" id="KW-0560">Oxidoreductase</keyword>
<evidence type="ECO:0000256" key="6">
    <source>
        <dbReference type="ARBA" id="ARBA00023098"/>
    </source>
</evidence>
<proteinExistence type="inferred from homology"/>